<dbReference type="InterPro" id="IPR002656">
    <property type="entry name" value="Acyl_transf_3_dom"/>
</dbReference>
<feature type="transmembrane region" description="Helical" evidence="2">
    <location>
        <begin position="81"/>
        <end position="104"/>
    </location>
</feature>
<feature type="transmembrane region" description="Helical" evidence="2">
    <location>
        <begin position="396"/>
        <end position="414"/>
    </location>
</feature>
<dbReference type="GeneID" id="28730755"/>
<proteinExistence type="predicted"/>
<evidence type="ECO:0000313" key="5">
    <source>
        <dbReference type="Proteomes" id="UP000038010"/>
    </source>
</evidence>
<sequence>MDIEAQQKIGAEEKSPRKTARNKPERPSTAFLDGLRGIAALCVFHQHLLGDNGQSNEYASYERYGIIRAAFLRLIYQGGPAAVAIFFVLSGFVLSQSALSTIGLAQWKQCRLQLLAAIVRRPVRLYLPCIAVALIIALLMRLPHNVYPDALWYNRQDTFWHEMKHFVKHSVDFFNPFQGFKCRITIITTLSCGQFLPIPKPYAAGALISVALVLLYKALWWQACFIAGVAIALIHSDTSGGSPTSWRSRVWVRSCLAYVVFGGGFYLLSQPADDGHQDISAQTTGWSFLTSLIPSNYDGANYYRFWQSCGAALCVLSLLYTGFLQTILCLRPIQFLGKVSFMLYIVHMPLFMCVGDRWRRALGNTPYMSEPKWWDSVLLVPEHGPGGIQLRWLVEWTSILALVLFTAHLGTSYIDEPSVRLSKRLADSVGLGRKKAT</sequence>
<evidence type="ECO:0000256" key="1">
    <source>
        <dbReference type="SAM" id="MobiDB-lite"/>
    </source>
</evidence>
<dbReference type="AlphaFoldDB" id="A0A0N0NI89"/>
<gene>
    <name evidence="4" type="ORF">AB675_10126</name>
</gene>
<dbReference type="STRING" id="1664694.A0A0N0NI89"/>
<dbReference type="Proteomes" id="UP000038010">
    <property type="component" value="Unassembled WGS sequence"/>
</dbReference>
<dbReference type="GO" id="GO:0016747">
    <property type="term" value="F:acyltransferase activity, transferring groups other than amino-acyl groups"/>
    <property type="evidence" value="ECO:0007669"/>
    <property type="project" value="InterPro"/>
</dbReference>
<feature type="domain" description="Acyltransferase 3" evidence="3">
    <location>
        <begin position="30"/>
        <end position="367"/>
    </location>
</feature>
<feature type="region of interest" description="Disordered" evidence="1">
    <location>
        <begin position="1"/>
        <end position="27"/>
    </location>
</feature>
<reference evidence="4 5" key="1">
    <citation type="submission" date="2015-06" db="EMBL/GenBank/DDBJ databases">
        <title>Draft genome of the ant-associated black yeast Phialophora attae CBS 131958.</title>
        <authorList>
            <person name="Moreno L.F."/>
            <person name="Stielow B.J."/>
            <person name="de Hoog S."/>
            <person name="Vicente V.A."/>
            <person name="Weiss V.A."/>
            <person name="de Vries M."/>
            <person name="Cruz L.M."/>
            <person name="Souza E.M."/>
        </authorList>
    </citation>
    <scope>NUCLEOTIDE SEQUENCE [LARGE SCALE GENOMIC DNA]</scope>
    <source>
        <strain evidence="4 5">CBS 131958</strain>
    </source>
</reference>
<dbReference type="RefSeq" id="XP_017995122.1">
    <property type="nucleotide sequence ID" value="XM_018138875.1"/>
</dbReference>
<keyword evidence="5" id="KW-1185">Reference proteome</keyword>
<feature type="transmembrane region" description="Helical" evidence="2">
    <location>
        <begin position="250"/>
        <end position="268"/>
    </location>
</feature>
<dbReference type="OrthoDB" id="5819582at2759"/>
<feature type="transmembrane region" description="Helical" evidence="2">
    <location>
        <begin position="305"/>
        <end position="323"/>
    </location>
</feature>
<dbReference type="EMBL" id="LFJN01000043">
    <property type="protein sequence ID" value="KPI35159.1"/>
    <property type="molecule type" value="Genomic_DNA"/>
</dbReference>
<organism evidence="4 5">
    <name type="scientific">Cyphellophora attinorum</name>
    <dbReference type="NCBI Taxonomy" id="1664694"/>
    <lineage>
        <taxon>Eukaryota</taxon>
        <taxon>Fungi</taxon>
        <taxon>Dikarya</taxon>
        <taxon>Ascomycota</taxon>
        <taxon>Pezizomycotina</taxon>
        <taxon>Eurotiomycetes</taxon>
        <taxon>Chaetothyriomycetidae</taxon>
        <taxon>Chaetothyriales</taxon>
        <taxon>Cyphellophoraceae</taxon>
        <taxon>Cyphellophora</taxon>
    </lineage>
</organism>
<evidence type="ECO:0000259" key="3">
    <source>
        <dbReference type="Pfam" id="PF01757"/>
    </source>
</evidence>
<dbReference type="InterPro" id="IPR050879">
    <property type="entry name" value="Acyltransferase_3"/>
</dbReference>
<accession>A0A0N0NI89</accession>
<feature type="compositionally biased region" description="Basic and acidic residues" evidence="1">
    <location>
        <begin position="10"/>
        <end position="26"/>
    </location>
</feature>
<protein>
    <recommendedName>
        <fullName evidence="3">Acyltransferase 3 domain-containing protein</fullName>
    </recommendedName>
</protein>
<name>A0A0N0NI89_9EURO</name>
<evidence type="ECO:0000256" key="2">
    <source>
        <dbReference type="SAM" id="Phobius"/>
    </source>
</evidence>
<keyword evidence="2" id="KW-0472">Membrane</keyword>
<keyword evidence="2" id="KW-0812">Transmembrane</keyword>
<dbReference type="Pfam" id="PF01757">
    <property type="entry name" value="Acyl_transf_3"/>
    <property type="match status" value="1"/>
</dbReference>
<keyword evidence="2" id="KW-1133">Transmembrane helix</keyword>
<dbReference type="VEuPathDB" id="FungiDB:AB675_10126"/>
<comment type="caution">
    <text evidence="4">The sequence shown here is derived from an EMBL/GenBank/DDBJ whole genome shotgun (WGS) entry which is preliminary data.</text>
</comment>
<dbReference type="PANTHER" id="PTHR23028">
    <property type="entry name" value="ACETYLTRANSFERASE"/>
    <property type="match status" value="1"/>
</dbReference>
<feature type="transmembrane region" description="Helical" evidence="2">
    <location>
        <begin position="335"/>
        <end position="352"/>
    </location>
</feature>
<feature type="transmembrane region" description="Helical" evidence="2">
    <location>
        <begin position="125"/>
        <end position="142"/>
    </location>
</feature>
<evidence type="ECO:0000313" key="4">
    <source>
        <dbReference type="EMBL" id="KPI35159.1"/>
    </source>
</evidence>
<dbReference type="PANTHER" id="PTHR23028:SF134">
    <property type="entry name" value="PUTATIVE (AFU_ORTHOLOGUE AFUA_4G08520)-RELATED"/>
    <property type="match status" value="1"/>
</dbReference>